<reference evidence="1 2" key="1">
    <citation type="submission" date="2024-01" db="EMBL/GenBank/DDBJ databases">
        <title>Unpublished Manusciprt.</title>
        <authorList>
            <person name="Duman M."/>
            <person name="Valdes E.G."/>
            <person name="Ajmi N."/>
            <person name="Altun S."/>
            <person name="Saticioglu I.B."/>
        </authorList>
    </citation>
    <scope>NUCLEOTIDE SEQUENCE [LARGE SCALE GENOMIC DNA]</scope>
    <source>
        <strain evidence="1 2">120P</strain>
    </source>
</reference>
<protein>
    <submittedName>
        <fullName evidence="1">Uncharacterized protein</fullName>
    </submittedName>
</protein>
<name>A0AB35WY90_9PSED</name>
<gene>
    <name evidence="1" type="ORF">V0R53_23770</name>
</gene>
<accession>A0AB35WY90</accession>
<dbReference type="Proteomes" id="UP001307839">
    <property type="component" value="Unassembled WGS sequence"/>
</dbReference>
<proteinExistence type="predicted"/>
<sequence length="47" mass="5212">MATSFERNPKVLGIWLAFEPHAMGDKVSSQLNTLSSQQMALMDPFSV</sequence>
<evidence type="ECO:0000313" key="1">
    <source>
        <dbReference type="EMBL" id="MEE1869407.1"/>
    </source>
</evidence>
<dbReference type="AlphaFoldDB" id="A0AB35WY90"/>
<evidence type="ECO:0000313" key="2">
    <source>
        <dbReference type="Proteomes" id="UP001307839"/>
    </source>
</evidence>
<comment type="caution">
    <text evidence="1">The sequence shown here is derived from an EMBL/GenBank/DDBJ whole genome shotgun (WGS) entry which is preliminary data.</text>
</comment>
<keyword evidence="2" id="KW-1185">Reference proteome</keyword>
<organism evidence="1 2">
    <name type="scientific">Pseudomonas auratipiscis</name>
    <dbReference type="NCBI Taxonomy" id="3115853"/>
    <lineage>
        <taxon>Bacteria</taxon>
        <taxon>Pseudomonadati</taxon>
        <taxon>Pseudomonadota</taxon>
        <taxon>Gammaproteobacteria</taxon>
        <taxon>Pseudomonadales</taxon>
        <taxon>Pseudomonadaceae</taxon>
        <taxon>Pseudomonas</taxon>
    </lineage>
</organism>
<dbReference type="RefSeq" id="WP_168198417.1">
    <property type="nucleotide sequence ID" value="NZ_JAZDCU010000020.1"/>
</dbReference>
<dbReference type="EMBL" id="JAZDQP010000020">
    <property type="protein sequence ID" value="MEE1869407.1"/>
    <property type="molecule type" value="Genomic_DNA"/>
</dbReference>